<keyword evidence="3" id="KW-1185">Reference proteome</keyword>
<dbReference type="EMBL" id="QWDE01000001">
    <property type="protein sequence ID" value="RFZ84584.1"/>
    <property type="molecule type" value="Genomic_DNA"/>
</dbReference>
<feature type="transmembrane region" description="Helical" evidence="1">
    <location>
        <begin position="48"/>
        <end position="68"/>
    </location>
</feature>
<protein>
    <submittedName>
        <fullName evidence="2">Uncharacterized protein</fullName>
    </submittedName>
</protein>
<gene>
    <name evidence="2" type="ORF">DYU05_02925</name>
</gene>
<evidence type="ECO:0000313" key="3">
    <source>
        <dbReference type="Proteomes" id="UP000260823"/>
    </source>
</evidence>
<keyword evidence="1" id="KW-0812">Transmembrane</keyword>
<comment type="caution">
    <text evidence="2">The sequence shown here is derived from an EMBL/GenBank/DDBJ whole genome shotgun (WGS) entry which is preliminary data.</text>
</comment>
<dbReference type="OrthoDB" id="193443at2"/>
<feature type="transmembrane region" description="Helical" evidence="1">
    <location>
        <begin position="88"/>
        <end position="107"/>
    </location>
</feature>
<feature type="transmembrane region" description="Helical" evidence="1">
    <location>
        <begin position="6"/>
        <end position="27"/>
    </location>
</feature>
<name>A0A3E2NU99_9SPHI</name>
<keyword evidence="1" id="KW-0472">Membrane</keyword>
<evidence type="ECO:0000313" key="2">
    <source>
        <dbReference type="EMBL" id="RFZ84584.1"/>
    </source>
</evidence>
<dbReference type="AlphaFoldDB" id="A0A3E2NU99"/>
<sequence length="132" mass="15303">MNYFILTYIVYLLVSILLTIWVARVLFKNGRIFLVDIFHGNNDLADSVNKLLVVGFYLVNIGYMSLALKETNNILNTQMVIEVLSYKVGWIILILGGMHFLNLIIFFKLRNRAQHTLTLAQRMQTISHENLK</sequence>
<dbReference type="Proteomes" id="UP000260823">
    <property type="component" value="Unassembled WGS sequence"/>
</dbReference>
<reference evidence="2 3" key="1">
    <citation type="submission" date="2018-08" db="EMBL/GenBank/DDBJ databases">
        <title>Mucilaginibacter terrae sp. nov., isolated from manganese diggings.</title>
        <authorList>
            <person name="Huang Y."/>
            <person name="Zhou Z."/>
        </authorList>
    </citation>
    <scope>NUCLEOTIDE SEQUENCE [LARGE SCALE GENOMIC DNA]</scope>
    <source>
        <strain evidence="2 3">ZH6</strain>
    </source>
</reference>
<accession>A0A3E2NU99</accession>
<organism evidence="2 3">
    <name type="scientific">Mucilaginibacter terrenus</name>
    <dbReference type="NCBI Taxonomy" id="2482727"/>
    <lineage>
        <taxon>Bacteria</taxon>
        <taxon>Pseudomonadati</taxon>
        <taxon>Bacteroidota</taxon>
        <taxon>Sphingobacteriia</taxon>
        <taxon>Sphingobacteriales</taxon>
        <taxon>Sphingobacteriaceae</taxon>
        <taxon>Mucilaginibacter</taxon>
    </lineage>
</organism>
<evidence type="ECO:0000256" key="1">
    <source>
        <dbReference type="SAM" id="Phobius"/>
    </source>
</evidence>
<dbReference type="RefSeq" id="WP_117381472.1">
    <property type="nucleotide sequence ID" value="NZ_QWDE01000001.1"/>
</dbReference>
<proteinExistence type="predicted"/>
<keyword evidence="1" id="KW-1133">Transmembrane helix</keyword>